<organism evidence="3">
    <name type="scientific">uncultured bacterium</name>
    <name type="common">gcode 4</name>
    <dbReference type="NCBI Taxonomy" id="1234023"/>
    <lineage>
        <taxon>Bacteria</taxon>
        <taxon>environmental samples</taxon>
    </lineage>
</organism>
<feature type="chain" id="PRO_5022681646" description="SCP domain-containing protein" evidence="1">
    <location>
        <begin position="19"/>
        <end position="642"/>
    </location>
</feature>
<dbReference type="Gene3D" id="3.40.33.10">
    <property type="entry name" value="CAP"/>
    <property type="match status" value="1"/>
</dbReference>
<dbReference type="AlphaFoldDB" id="K1XYU3"/>
<dbReference type="Gene3D" id="2.40.40.10">
    <property type="entry name" value="RlpA-like domain"/>
    <property type="match status" value="1"/>
</dbReference>
<keyword evidence="1" id="KW-0732">Signal</keyword>
<name>K1XYU3_9BACT</name>
<protein>
    <recommendedName>
        <fullName evidence="2">SCP domain-containing protein</fullName>
    </recommendedName>
</protein>
<feature type="domain" description="SCP" evidence="2">
    <location>
        <begin position="564"/>
        <end position="628"/>
    </location>
</feature>
<feature type="non-terminal residue" evidence="3">
    <location>
        <position position="642"/>
    </location>
</feature>
<evidence type="ECO:0000313" key="3">
    <source>
        <dbReference type="EMBL" id="EKD30332.1"/>
    </source>
</evidence>
<evidence type="ECO:0000256" key="1">
    <source>
        <dbReference type="SAM" id="SignalP"/>
    </source>
</evidence>
<dbReference type="InterPro" id="IPR014044">
    <property type="entry name" value="CAP_dom"/>
</dbReference>
<sequence length="642" mass="70597">MKKIIAFFLLCIAQVTYAVSTVPTFSHPVLRSAYTAINFRIDKQIKNIVLDDASRNTIEQKKSDITDILLSIDASVKRKDKATAVKQIRSFKANYKSLVEYIASVQTKKIVQVSANEVPAPVVESTPVEIVYYSDDLEGNGTAGGNTFSQAFFSAAKCTTPLNTLIQVINGKKSVIVKNNDRPNCVKHPNLVDLTKTSFSTIGKLSTGKLSGSFVGLGNVSKGYIKRYLAKDTFGELGIALNANLPNTYLVNDTLHISGLVTIDDIDSDTVLFLQSPSGKEISLSTKAKGFNFSYSYPLEEVGTYTFIVAKWLGFKTSKFEHIIVLDKAVVAGKKLFPTTPSPLQKIDTLDIERQEFSDLKAMYRVKFRTQDLYTLTVTDGTKSLTYQGIGSIALKSDTFATFDPDKPVSVKVTVQKTSTSFTHDTYTSPVTVFEKTMMLAPGYKTEVKEEISVSKRDNILTVSGYVWKCNIKNEVVLIFPDGSTKKYSFEFEKLSDNACLFEKTIPLSQQWVYLVEVNYDTGFAAYNGPIVYGDFLPLLPNGYDGVTKEIHADSSNIALNSLTFVNTVRAKSGKSTISLDDTLNTLATLKANDMANHANISHWDSNGDRISGTAKRNGINLTGSIWENVAGGNVGYEVLLV</sequence>
<gene>
    <name evidence="3" type="ORF">ACD_78C00087G0001</name>
</gene>
<dbReference type="InterPro" id="IPR035940">
    <property type="entry name" value="CAP_sf"/>
</dbReference>
<dbReference type="SUPFAM" id="SSF55797">
    <property type="entry name" value="PR-1-like"/>
    <property type="match status" value="1"/>
</dbReference>
<comment type="caution">
    <text evidence="3">The sequence shown here is derived from an EMBL/GenBank/DDBJ whole genome shotgun (WGS) entry which is preliminary data.</text>
</comment>
<dbReference type="EMBL" id="AMFJ01034087">
    <property type="protein sequence ID" value="EKD30332.1"/>
    <property type="molecule type" value="Genomic_DNA"/>
</dbReference>
<reference evidence="3" key="1">
    <citation type="journal article" date="2012" name="Science">
        <title>Fermentation, hydrogen, and sulfur metabolism in multiple uncultivated bacterial phyla.</title>
        <authorList>
            <person name="Wrighton K.C."/>
            <person name="Thomas B.C."/>
            <person name="Sharon I."/>
            <person name="Miller C.S."/>
            <person name="Castelle C.J."/>
            <person name="VerBerkmoes N.C."/>
            <person name="Wilkins M.J."/>
            <person name="Hettich R.L."/>
            <person name="Lipton M.S."/>
            <person name="Williams K.H."/>
            <person name="Long P.E."/>
            <person name="Banfield J.F."/>
        </authorList>
    </citation>
    <scope>NUCLEOTIDE SEQUENCE [LARGE SCALE GENOMIC DNA]</scope>
</reference>
<feature type="signal peptide" evidence="1">
    <location>
        <begin position="1"/>
        <end position="18"/>
    </location>
</feature>
<evidence type="ECO:0000259" key="2">
    <source>
        <dbReference type="Pfam" id="PF00188"/>
    </source>
</evidence>
<dbReference type="InterPro" id="IPR036908">
    <property type="entry name" value="RlpA-like_sf"/>
</dbReference>
<proteinExistence type="predicted"/>
<accession>K1XYU3</accession>
<dbReference type="Pfam" id="PF00188">
    <property type="entry name" value="CAP"/>
    <property type="match status" value="1"/>
</dbReference>